<protein>
    <submittedName>
        <fullName evidence="3">Uncharacterized protein</fullName>
    </submittedName>
</protein>
<keyword evidence="4" id="KW-1185">Reference proteome</keyword>
<dbReference type="EMBL" id="CAUYUJ010015997">
    <property type="protein sequence ID" value="CAK0860649.1"/>
    <property type="molecule type" value="Genomic_DNA"/>
</dbReference>
<feature type="chain" id="PRO_5045553325" evidence="2">
    <location>
        <begin position="24"/>
        <end position="163"/>
    </location>
</feature>
<proteinExistence type="predicted"/>
<dbReference type="Proteomes" id="UP001189429">
    <property type="component" value="Unassembled WGS sequence"/>
</dbReference>
<feature type="signal peptide" evidence="2">
    <location>
        <begin position="1"/>
        <end position="23"/>
    </location>
</feature>
<feature type="region of interest" description="Disordered" evidence="1">
    <location>
        <begin position="77"/>
        <end position="130"/>
    </location>
</feature>
<name>A0ABN9UQJ4_9DINO</name>
<feature type="compositionally biased region" description="Basic and acidic residues" evidence="1">
    <location>
        <begin position="114"/>
        <end position="130"/>
    </location>
</feature>
<reference evidence="3" key="1">
    <citation type="submission" date="2023-10" db="EMBL/GenBank/DDBJ databases">
        <authorList>
            <person name="Chen Y."/>
            <person name="Shah S."/>
            <person name="Dougan E. K."/>
            <person name="Thang M."/>
            <person name="Chan C."/>
        </authorList>
    </citation>
    <scope>NUCLEOTIDE SEQUENCE [LARGE SCALE GENOMIC DNA]</scope>
</reference>
<keyword evidence="2" id="KW-0732">Signal</keyword>
<evidence type="ECO:0000313" key="4">
    <source>
        <dbReference type="Proteomes" id="UP001189429"/>
    </source>
</evidence>
<organism evidence="3 4">
    <name type="scientific">Prorocentrum cordatum</name>
    <dbReference type="NCBI Taxonomy" id="2364126"/>
    <lineage>
        <taxon>Eukaryota</taxon>
        <taxon>Sar</taxon>
        <taxon>Alveolata</taxon>
        <taxon>Dinophyceae</taxon>
        <taxon>Prorocentrales</taxon>
        <taxon>Prorocentraceae</taxon>
        <taxon>Prorocentrum</taxon>
    </lineage>
</organism>
<comment type="caution">
    <text evidence="3">The sequence shown here is derived from an EMBL/GenBank/DDBJ whole genome shotgun (WGS) entry which is preliminary data.</text>
</comment>
<feature type="region of interest" description="Disordered" evidence="1">
    <location>
        <begin position="25"/>
        <end position="46"/>
    </location>
</feature>
<accession>A0ABN9UQJ4</accession>
<evidence type="ECO:0000256" key="2">
    <source>
        <dbReference type="SAM" id="SignalP"/>
    </source>
</evidence>
<evidence type="ECO:0000313" key="3">
    <source>
        <dbReference type="EMBL" id="CAK0860649.1"/>
    </source>
</evidence>
<sequence length="163" mass="17755">MAALHRLAVATALMLMRLAGGLGARLARPPSPASGRGAQRASGLRSDDLAAAGKKANEGCDFDTRYFEHAGGGAGRLSAGFEFDGPERKGPDSEERSRVKAGEQLIPLPWSSATRERSHHLPSDPKDRSEDVWGQLAKTSLFYIIMLGVWRLRVHPHRSFLRV</sequence>
<evidence type="ECO:0000256" key="1">
    <source>
        <dbReference type="SAM" id="MobiDB-lite"/>
    </source>
</evidence>
<gene>
    <name evidence="3" type="ORF">PCOR1329_LOCUS49548</name>
</gene>
<feature type="compositionally biased region" description="Basic and acidic residues" evidence="1">
    <location>
        <begin position="85"/>
        <end position="101"/>
    </location>
</feature>